<keyword evidence="2" id="KW-1185">Reference proteome</keyword>
<gene>
    <name evidence="1" type="ORF">B7463_g9275</name>
</gene>
<proteinExistence type="predicted"/>
<sequence length="316" mass="35172">MSEPHKLSSLPVVVHVSPSEVAAKRLTWKNLELATRAFHRDGLVVLEDVIDHSKLDALNKKMIEDAAILQAAGDASPYNYNKGNLQQDPPLAKQYFESSIILNDLATQVTSSVLGPGPRLSFVSGNTAVPLIPGSEPLSQPVHSDADFNHPQSPFALVVNVPLVEMTVENGSTEVWLGTHINSSLASQEGEHGERASGRIKENLLAERRKERPPSQPIVKKGSIVIRDLRLWHAGKPNFTNNTRVMLAMIHFAPWFRNAMEVEFSEELIPALKEKEDKLQIQAKFLPEKQVLDSYLNHGYGNAYDFNQKEPLEGYF</sequence>
<dbReference type="EMBL" id="NCSJ02000225">
    <property type="protein sequence ID" value="RFU27077.1"/>
    <property type="molecule type" value="Genomic_DNA"/>
</dbReference>
<feature type="non-terminal residue" evidence="1">
    <location>
        <position position="1"/>
    </location>
</feature>
<dbReference type="Proteomes" id="UP000258309">
    <property type="component" value="Unassembled WGS sequence"/>
</dbReference>
<dbReference type="PANTHER" id="PTHR37563">
    <property type="entry name" value="PHYTANOYL-COA DIOXYGENASE FAMILY PROTEIN (AFU_ORTHOLOGUE AFUA_2G03330)"/>
    <property type="match status" value="1"/>
</dbReference>
<dbReference type="SUPFAM" id="SSF51197">
    <property type="entry name" value="Clavaminate synthase-like"/>
    <property type="match status" value="1"/>
</dbReference>
<evidence type="ECO:0000313" key="1">
    <source>
        <dbReference type="EMBL" id="RFU27077.1"/>
    </source>
</evidence>
<organism evidence="1 2">
    <name type="scientific">Scytalidium lignicola</name>
    <name type="common">Hyphomycete</name>
    <dbReference type="NCBI Taxonomy" id="5539"/>
    <lineage>
        <taxon>Eukaryota</taxon>
        <taxon>Fungi</taxon>
        <taxon>Dikarya</taxon>
        <taxon>Ascomycota</taxon>
        <taxon>Pezizomycotina</taxon>
        <taxon>Leotiomycetes</taxon>
        <taxon>Leotiomycetes incertae sedis</taxon>
        <taxon>Scytalidium</taxon>
    </lineage>
</organism>
<dbReference type="PANTHER" id="PTHR37563:SF2">
    <property type="entry name" value="PHYTANOYL-COA DIOXYGENASE FAMILY PROTEIN (AFU_ORTHOLOGUE AFUA_2G03330)"/>
    <property type="match status" value="1"/>
</dbReference>
<reference evidence="1 2" key="1">
    <citation type="submission" date="2018-05" db="EMBL/GenBank/DDBJ databases">
        <title>Draft genome sequence of Scytalidium lignicola DSM 105466, a ubiquitous saprotrophic fungus.</title>
        <authorList>
            <person name="Buettner E."/>
            <person name="Gebauer A.M."/>
            <person name="Hofrichter M."/>
            <person name="Liers C."/>
            <person name="Kellner H."/>
        </authorList>
    </citation>
    <scope>NUCLEOTIDE SEQUENCE [LARGE SCALE GENOMIC DNA]</scope>
    <source>
        <strain evidence="1 2">DSM 105466</strain>
    </source>
</reference>
<protein>
    <recommendedName>
        <fullName evidence="3">Phytanoyl-CoA dioxygenase</fullName>
    </recommendedName>
</protein>
<dbReference type="OMA" id="CSGNTAM"/>
<dbReference type="AlphaFoldDB" id="A0A3E2H1B8"/>
<evidence type="ECO:0008006" key="3">
    <source>
        <dbReference type="Google" id="ProtNLM"/>
    </source>
</evidence>
<evidence type="ECO:0000313" key="2">
    <source>
        <dbReference type="Proteomes" id="UP000258309"/>
    </source>
</evidence>
<dbReference type="InterPro" id="IPR008775">
    <property type="entry name" value="Phytyl_CoA_dOase-like"/>
</dbReference>
<dbReference type="OrthoDB" id="407832at2759"/>
<name>A0A3E2H1B8_SCYLI</name>
<feature type="non-terminal residue" evidence="1">
    <location>
        <position position="316"/>
    </location>
</feature>
<dbReference type="InterPro" id="IPR051961">
    <property type="entry name" value="Fungal_Metabolite_Diox"/>
</dbReference>
<dbReference type="Pfam" id="PF05721">
    <property type="entry name" value="PhyH"/>
    <property type="match status" value="1"/>
</dbReference>
<accession>A0A3E2H1B8</accession>
<dbReference type="Gene3D" id="2.60.120.620">
    <property type="entry name" value="q2cbj1_9rhob like domain"/>
    <property type="match status" value="1"/>
</dbReference>
<comment type="caution">
    <text evidence="1">The sequence shown here is derived from an EMBL/GenBank/DDBJ whole genome shotgun (WGS) entry which is preliminary data.</text>
</comment>